<keyword evidence="1" id="KW-1185">Reference proteome</keyword>
<dbReference type="SUPFAM" id="SSF56672">
    <property type="entry name" value="DNA/RNA polymerases"/>
    <property type="match status" value="1"/>
</dbReference>
<dbReference type="OrthoDB" id="5868781at2759"/>
<evidence type="ECO:0000313" key="2">
    <source>
        <dbReference type="WBParaSite" id="HCON_00178250-00001"/>
    </source>
</evidence>
<reference evidence="2" key="1">
    <citation type="submission" date="2020-12" db="UniProtKB">
        <authorList>
            <consortium name="WormBaseParasite"/>
        </authorList>
    </citation>
    <scope>IDENTIFICATION</scope>
    <source>
        <strain evidence="2">MHco3</strain>
    </source>
</reference>
<dbReference type="PANTHER" id="PTHR37984:SF5">
    <property type="entry name" value="PROTEIN NYNRIN-LIKE"/>
    <property type="match status" value="1"/>
</dbReference>
<protein>
    <submittedName>
        <fullName evidence="2">Reverse transcriptase domain-containing protein</fullName>
    </submittedName>
</protein>
<evidence type="ECO:0000313" key="1">
    <source>
        <dbReference type="Proteomes" id="UP000025227"/>
    </source>
</evidence>
<dbReference type="InterPro" id="IPR043502">
    <property type="entry name" value="DNA/RNA_pol_sf"/>
</dbReference>
<organism evidence="1 2">
    <name type="scientific">Haemonchus contortus</name>
    <name type="common">Barber pole worm</name>
    <dbReference type="NCBI Taxonomy" id="6289"/>
    <lineage>
        <taxon>Eukaryota</taxon>
        <taxon>Metazoa</taxon>
        <taxon>Ecdysozoa</taxon>
        <taxon>Nematoda</taxon>
        <taxon>Chromadorea</taxon>
        <taxon>Rhabditida</taxon>
        <taxon>Rhabditina</taxon>
        <taxon>Rhabditomorpha</taxon>
        <taxon>Strongyloidea</taxon>
        <taxon>Trichostrongylidae</taxon>
        <taxon>Haemonchus</taxon>
    </lineage>
</organism>
<accession>A0A7I4Z1M7</accession>
<dbReference type="InterPro" id="IPR050951">
    <property type="entry name" value="Retrovirus_Pol_polyprotein"/>
</dbReference>
<proteinExistence type="predicted"/>
<dbReference type="Proteomes" id="UP000025227">
    <property type="component" value="Unplaced"/>
</dbReference>
<name>A0A7I4Z1M7_HAECO</name>
<dbReference type="PANTHER" id="PTHR37984">
    <property type="entry name" value="PROTEIN CBG26694"/>
    <property type="match status" value="1"/>
</dbReference>
<dbReference type="Gene3D" id="3.10.10.10">
    <property type="entry name" value="HIV Type 1 Reverse Transcriptase, subunit A, domain 1"/>
    <property type="match status" value="1"/>
</dbReference>
<dbReference type="AlphaFoldDB" id="A0A7I4Z1M7"/>
<dbReference type="WBParaSite" id="HCON_00178250-00001">
    <property type="protein sequence ID" value="HCON_00178250-00001"/>
    <property type="gene ID" value="HCON_00178250"/>
</dbReference>
<sequence>MLVQEYADVFGVSDRELTQTDLVQHDIDTGNTKSIKQKVRPVLRGVQPKFEAILSDLEARDVIAKSNSNWASPVVLVQKKYKTLRLCIDYRVLNILNNRVRQKFWQR</sequence>